<reference evidence="3 4" key="1">
    <citation type="submission" date="2019-09" db="EMBL/GenBank/DDBJ databases">
        <title>YIM 48816 draft genome.</title>
        <authorList>
            <person name="Jiang L."/>
        </authorList>
    </citation>
    <scope>NUCLEOTIDE SEQUENCE [LARGE SCALE GENOMIC DNA]</scope>
    <source>
        <strain evidence="3 4">YIM 48816</strain>
    </source>
</reference>
<gene>
    <name evidence="3" type="ORF">F6X53_22640</name>
</gene>
<evidence type="ECO:0000259" key="2">
    <source>
        <dbReference type="SMART" id="SM00943"/>
    </source>
</evidence>
<proteinExistence type="predicted"/>
<organism evidence="3 4">
    <name type="scientific">Methylobacterium soli</name>
    <dbReference type="NCBI Taxonomy" id="553447"/>
    <lineage>
        <taxon>Bacteria</taxon>
        <taxon>Pseudomonadati</taxon>
        <taxon>Pseudomonadota</taxon>
        <taxon>Alphaproteobacteria</taxon>
        <taxon>Hyphomicrobiales</taxon>
        <taxon>Methylobacteriaceae</taxon>
        <taxon>Methylobacterium</taxon>
    </lineage>
</organism>
<dbReference type="AlphaFoldDB" id="A0A6L3SSY3"/>
<accession>A0A6L3SSY3</accession>
<dbReference type="InterPro" id="IPR015330">
    <property type="entry name" value="DNA_primase/pol_bifunc_N"/>
</dbReference>
<dbReference type="Pfam" id="PF09250">
    <property type="entry name" value="Prim-Pol"/>
    <property type="match status" value="1"/>
</dbReference>
<dbReference type="EMBL" id="VZZK01000028">
    <property type="protein sequence ID" value="KAB1076691.1"/>
    <property type="molecule type" value="Genomic_DNA"/>
</dbReference>
<dbReference type="SMART" id="SM00943">
    <property type="entry name" value="Prim-Pol"/>
    <property type="match status" value="1"/>
</dbReference>
<feature type="region of interest" description="Disordered" evidence="1">
    <location>
        <begin position="116"/>
        <end position="142"/>
    </location>
</feature>
<dbReference type="OrthoDB" id="123525at2"/>
<dbReference type="CDD" id="cd04859">
    <property type="entry name" value="Prim_Pol"/>
    <property type="match status" value="1"/>
</dbReference>
<sequence>MANLGFLFDAAAHQALSNLAVALDLARAGIAVFPCQPDGDQAKRPYPGVFWRNQSTTNEQRIEQWWERWPDAVPGIDLAKTDFIVIDLDGEGGQADWRNVTADRLVSAPRVETPSGGSHLWFRRNGRDHGNGRGALPPKRDHQGIDVRGFGGYVIAPGATMLDGRRYEADGHDFLSAQSAPDWLWAILDGPVDKGQNAAPAPTLAPEPPRQSTDDRRRAYGEAALAAERERVATCGKGGRNEALNKAAFALGTLVGSGCLGEAQVRAALTDAAQACGLLKDDGPRACQATLTSGLRAGILKPRDVPESGDYAIDVGIGADVAASLLQARAVVEAEDGTLADAETGEVLGAPDLDDELPTSLTRVPGLLGDLTDWICASARRPQRGLALGAALTILGTACGRHLAGPTGSGTHLYVVGLAPTGAGKDHALSQIMAVLSAARMSQFIGPSQFISMPAVINFLVRAPLSVCAMDEFGSFMKRINNRKASGFEGAITGVLRTAWGASFKPMPTPEWAGKTSYVIMAPAMSIYGVSTAEEFYGALEGGDTSNGVLNRMLVLETRQRPADQTPTVTQDPPQSLAERVAAIVDRQGPLAAAQLAMFDRPPPRQSVPWGPGAEATFKACVADVERRCDGDVRAQAFYARVAEMAVRLATIRAVGIDNAAPAVLQADMEWGVALAMWSAGAMARGATDYIADSENQSSANMVRRAIRDAGGRIKHRDLLRRLNHRIKDRDLRDIVRALGEAEQIAIEKTVPKGGGTPSVWYSLAST</sequence>
<dbReference type="RefSeq" id="WP_151002617.1">
    <property type="nucleotide sequence ID" value="NZ_VZZK01000028.1"/>
</dbReference>
<evidence type="ECO:0000256" key="1">
    <source>
        <dbReference type="SAM" id="MobiDB-lite"/>
    </source>
</evidence>
<name>A0A6L3SSY3_9HYPH</name>
<evidence type="ECO:0000313" key="4">
    <source>
        <dbReference type="Proteomes" id="UP000474159"/>
    </source>
</evidence>
<evidence type="ECO:0000313" key="3">
    <source>
        <dbReference type="EMBL" id="KAB1076691.1"/>
    </source>
</evidence>
<keyword evidence="4" id="KW-1185">Reference proteome</keyword>
<dbReference type="SUPFAM" id="SSF56747">
    <property type="entry name" value="Prim-pol domain"/>
    <property type="match status" value="1"/>
</dbReference>
<feature type="domain" description="DNA primase/polymerase bifunctional N-terminal" evidence="2">
    <location>
        <begin position="22"/>
        <end position="184"/>
    </location>
</feature>
<protein>
    <submittedName>
        <fullName evidence="3">Bifunctional DNA primase/polymerase</fullName>
    </submittedName>
</protein>
<dbReference type="Proteomes" id="UP000474159">
    <property type="component" value="Unassembled WGS sequence"/>
</dbReference>
<feature type="region of interest" description="Disordered" evidence="1">
    <location>
        <begin position="195"/>
        <end position="216"/>
    </location>
</feature>
<comment type="caution">
    <text evidence="3">The sequence shown here is derived from an EMBL/GenBank/DDBJ whole genome shotgun (WGS) entry which is preliminary data.</text>
</comment>